<accession>A0A7S2R0Y1</accession>
<dbReference type="PANTHER" id="PTHR13271:SF137">
    <property type="entry name" value="SET DOMAIN-CONTAINING PROTEIN"/>
    <property type="match status" value="1"/>
</dbReference>
<feature type="domain" description="SET" evidence="3">
    <location>
        <begin position="54"/>
        <end position="314"/>
    </location>
</feature>
<proteinExistence type="predicted"/>
<dbReference type="PANTHER" id="PTHR13271">
    <property type="entry name" value="UNCHARACTERIZED PUTATIVE METHYLTRANSFERASE"/>
    <property type="match status" value="1"/>
</dbReference>
<name>A0A7S2R0Y1_9STRA</name>
<protein>
    <recommendedName>
        <fullName evidence="3">SET domain-containing protein</fullName>
    </recommendedName>
</protein>
<dbReference type="EMBL" id="HBHI01002946">
    <property type="protein sequence ID" value="CAD9657673.1"/>
    <property type="molecule type" value="Transcribed_RNA"/>
</dbReference>
<dbReference type="SUPFAM" id="SSF82199">
    <property type="entry name" value="SET domain"/>
    <property type="match status" value="1"/>
</dbReference>
<sequence length="456" mass="52184">MQYKSLTLLGSLILLNLHVCQSDNVDSDEVVLPQIFSDRSDTIKWITESGGFVNPHQLVRQAYADDPSSGCGVFATEQIEAGELLLTVPWDIVIVGKDIYENEDNMKKECVGESMECSAKSHNEELLDEELGPSDEGDEEGNEAADTEEELDSVEDESSDSKDSEDDVSHDSFCKILNTLARELELGESSHFAPYVRYLNAQSMGQIPEFWSDSGKRLLELIAGPNFPPFQFRWNYAQNYITECGFKVNELTARAAMLITTRSDDSIMTPFYEIYNHRNGEWLNTWIDWETDDGYQLYARKTIKKGEEIFNSYNMCNICSGRKYNFEYGTSAILNDYGFVESYPQRWIFGDVLFDLDEKNDNSGDLVITWSEFFDINRWNKYHQNDFAKEHHLLFLDEELKRLEQISSVSEELAGSYPEISDSELNTLLQYRNALIVALSHAIPAIRATLHTMKEL</sequence>
<organism evidence="4">
    <name type="scientific">Eucampia antarctica</name>
    <dbReference type="NCBI Taxonomy" id="49252"/>
    <lineage>
        <taxon>Eukaryota</taxon>
        <taxon>Sar</taxon>
        <taxon>Stramenopiles</taxon>
        <taxon>Ochrophyta</taxon>
        <taxon>Bacillariophyta</taxon>
        <taxon>Mediophyceae</taxon>
        <taxon>Biddulphiophycidae</taxon>
        <taxon>Hemiaulales</taxon>
        <taxon>Hemiaulaceae</taxon>
        <taxon>Eucampia</taxon>
    </lineage>
</organism>
<feature type="compositionally biased region" description="Basic and acidic residues" evidence="1">
    <location>
        <begin position="159"/>
        <end position="169"/>
    </location>
</feature>
<dbReference type="InterPro" id="IPR050600">
    <property type="entry name" value="SETD3_SETD6_MTase"/>
</dbReference>
<feature type="signal peptide" evidence="2">
    <location>
        <begin position="1"/>
        <end position="22"/>
    </location>
</feature>
<dbReference type="InterPro" id="IPR046341">
    <property type="entry name" value="SET_dom_sf"/>
</dbReference>
<dbReference type="AlphaFoldDB" id="A0A7S2R0Y1"/>
<feature type="region of interest" description="Disordered" evidence="1">
    <location>
        <begin position="118"/>
        <end position="169"/>
    </location>
</feature>
<feature type="compositionally biased region" description="Acidic residues" evidence="1">
    <location>
        <begin position="126"/>
        <end position="158"/>
    </location>
</feature>
<keyword evidence="2" id="KW-0732">Signal</keyword>
<evidence type="ECO:0000259" key="3">
    <source>
        <dbReference type="PROSITE" id="PS50280"/>
    </source>
</evidence>
<dbReference type="PROSITE" id="PS50280">
    <property type="entry name" value="SET"/>
    <property type="match status" value="1"/>
</dbReference>
<evidence type="ECO:0000313" key="4">
    <source>
        <dbReference type="EMBL" id="CAD9657673.1"/>
    </source>
</evidence>
<dbReference type="Pfam" id="PF00856">
    <property type="entry name" value="SET"/>
    <property type="match status" value="1"/>
</dbReference>
<evidence type="ECO:0000256" key="2">
    <source>
        <dbReference type="SAM" id="SignalP"/>
    </source>
</evidence>
<dbReference type="InterPro" id="IPR001214">
    <property type="entry name" value="SET_dom"/>
</dbReference>
<evidence type="ECO:0000256" key="1">
    <source>
        <dbReference type="SAM" id="MobiDB-lite"/>
    </source>
</evidence>
<gene>
    <name evidence="4" type="ORF">EANT1437_LOCUS1474</name>
</gene>
<feature type="chain" id="PRO_5031314574" description="SET domain-containing protein" evidence="2">
    <location>
        <begin position="23"/>
        <end position="456"/>
    </location>
</feature>
<dbReference type="CDD" id="cd10527">
    <property type="entry name" value="SET_LSMT"/>
    <property type="match status" value="1"/>
</dbReference>
<dbReference type="GO" id="GO:0016279">
    <property type="term" value="F:protein-lysine N-methyltransferase activity"/>
    <property type="evidence" value="ECO:0007669"/>
    <property type="project" value="TreeGrafter"/>
</dbReference>
<reference evidence="4" key="1">
    <citation type="submission" date="2021-01" db="EMBL/GenBank/DDBJ databases">
        <authorList>
            <person name="Corre E."/>
            <person name="Pelletier E."/>
            <person name="Niang G."/>
            <person name="Scheremetjew M."/>
            <person name="Finn R."/>
            <person name="Kale V."/>
            <person name="Holt S."/>
            <person name="Cochrane G."/>
            <person name="Meng A."/>
            <person name="Brown T."/>
            <person name="Cohen L."/>
        </authorList>
    </citation>
    <scope>NUCLEOTIDE SEQUENCE</scope>
    <source>
        <strain evidence="4">CCMP1452</strain>
    </source>
</reference>
<dbReference type="Gene3D" id="3.90.1410.10">
    <property type="entry name" value="set domain protein methyltransferase, domain 1"/>
    <property type="match status" value="1"/>
</dbReference>